<dbReference type="GeneID" id="20198216"/>
<dbReference type="PANTHER" id="PTHR24028">
    <property type="entry name" value="CADHERIN-87A"/>
    <property type="match status" value="1"/>
</dbReference>
<dbReference type="InterPro" id="IPR013164">
    <property type="entry name" value="Cadherin_N"/>
</dbReference>
<dbReference type="AlphaFoldDB" id="T1ENR6"/>
<proteinExistence type="predicted"/>
<dbReference type="InParanoid" id="T1ENR6"/>
<dbReference type="KEGG" id="hro:HELRODRAFT_159226"/>
<sequence length="141" mass="15896">MALLLAIILTIANNYNIVKSYGQNFDYEFKILEERPVGSFVGELNESQSLRHHNFNITPSIHSSYFFLNGSKILVNKQIDRESVCHKKLSDDCLLTVTLVESQGALSIKHIKILVEDINDNIPTFSTNQVILEISESAQIS</sequence>
<name>T1ENR6_HELRO</name>
<dbReference type="OrthoDB" id="6252479at2759"/>
<gene>
    <name evidence="13" type="primary">20198216</name>
    <name evidence="12" type="ORF">HELRODRAFT_159226</name>
</gene>
<dbReference type="RefSeq" id="XP_009009370.1">
    <property type="nucleotide sequence ID" value="XM_009011122.1"/>
</dbReference>
<dbReference type="Gene3D" id="2.60.40.60">
    <property type="entry name" value="Cadherins"/>
    <property type="match status" value="1"/>
</dbReference>
<reference evidence="12 14" key="2">
    <citation type="journal article" date="2013" name="Nature">
        <title>Insights into bilaterian evolution from three spiralian genomes.</title>
        <authorList>
            <person name="Simakov O."/>
            <person name="Marletaz F."/>
            <person name="Cho S.J."/>
            <person name="Edsinger-Gonzales E."/>
            <person name="Havlak P."/>
            <person name="Hellsten U."/>
            <person name="Kuo D.H."/>
            <person name="Larsson T."/>
            <person name="Lv J."/>
            <person name="Arendt D."/>
            <person name="Savage R."/>
            <person name="Osoegawa K."/>
            <person name="de Jong P."/>
            <person name="Grimwood J."/>
            <person name="Chapman J.A."/>
            <person name="Shapiro H."/>
            <person name="Aerts A."/>
            <person name="Otillar R.P."/>
            <person name="Terry A.Y."/>
            <person name="Boore J.L."/>
            <person name="Grigoriev I.V."/>
            <person name="Lindberg D.R."/>
            <person name="Seaver E.C."/>
            <person name="Weisblat D.A."/>
            <person name="Putnam N.H."/>
            <person name="Rokhsar D.S."/>
        </authorList>
    </citation>
    <scope>NUCLEOTIDE SEQUENCE</scope>
</reference>
<dbReference type="Pfam" id="PF08266">
    <property type="entry name" value="Cadherin_2"/>
    <property type="match status" value="1"/>
</dbReference>
<evidence type="ECO:0000256" key="1">
    <source>
        <dbReference type="ARBA" id="ARBA00004167"/>
    </source>
</evidence>
<evidence type="ECO:0000256" key="6">
    <source>
        <dbReference type="ARBA" id="ARBA00022989"/>
    </source>
</evidence>
<keyword evidence="6" id="KW-1133">Transmembrane helix</keyword>
<dbReference type="eggNOG" id="KOG3594">
    <property type="taxonomic scope" value="Eukaryota"/>
</dbReference>
<dbReference type="EMBL" id="AMQM01000213">
    <property type="status" value="NOT_ANNOTATED_CDS"/>
    <property type="molecule type" value="Genomic_DNA"/>
</dbReference>
<keyword evidence="2" id="KW-0812">Transmembrane</keyword>
<feature type="domain" description="Cadherin" evidence="11">
    <location>
        <begin position="12"/>
        <end position="125"/>
    </location>
</feature>
<dbReference type="InterPro" id="IPR002126">
    <property type="entry name" value="Cadherin-like_dom"/>
</dbReference>
<feature type="signal peptide" evidence="10">
    <location>
        <begin position="1"/>
        <end position="20"/>
    </location>
</feature>
<dbReference type="CTD" id="20198216"/>
<keyword evidence="3" id="KW-0677">Repeat</keyword>
<dbReference type="HOGENOM" id="CLU_1827376_0_0_1"/>
<keyword evidence="7" id="KW-0472">Membrane</keyword>
<evidence type="ECO:0000313" key="14">
    <source>
        <dbReference type="Proteomes" id="UP000015101"/>
    </source>
</evidence>
<evidence type="ECO:0000256" key="8">
    <source>
        <dbReference type="ARBA" id="ARBA00023180"/>
    </source>
</evidence>
<evidence type="ECO:0000256" key="9">
    <source>
        <dbReference type="PROSITE-ProRule" id="PRU00043"/>
    </source>
</evidence>
<evidence type="ECO:0000256" key="10">
    <source>
        <dbReference type="SAM" id="SignalP"/>
    </source>
</evidence>
<dbReference type="GO" id="GO:0005886">
    <property type="term" value="C:plasma membrane"/>
    <property type="evidence" value="ECO:0007669"/>
    <property type="project" value="InterPro"/>
</dbReference>
<evidence type="ECO:0000313" key="13">
    <source>
        <dbReference type="EnsemblMetazoa" id="HelroP159226"/>
    </source>
</evidence>
<evidence type="ECO:0000256" key="2">
    <source>
        <dbReference type="ARBA" id="ARBA00022692"/>
    </source>
</evidence>
<comment type="subcellular location">
    <subcellularLocation>
        <location evidence="1">Membrane</location>
        <topology evidence="1">Single-pass membrane protein</topology>
    </subcellularLocation>
</comment>
<keyword evidence="5" id="KW-0130">Cell adhesion</keyword>
<protein>
    <recommendedName>
        <fullName evidence="11">Cadherin domain-containing protein</fullName>
    </recommendedName>
</protein>
<dbReference type="SUPFAM" id="SSF49313">
    <property type="entry name" value="Cadherin-like"/>
    <property type="match status" value="1"/>
</dbReference>
<dbReference type="PROSITE" id="PS50268">
    <property type="entry name" value="CADHERIN_2"/>
    <property type="match status" value="1"/>
</dbReference>
<dbReference type="PROSITE" id="PS00232">
    <property type="entry name" value="CADHERIN_1"/>
    <property type="match status" value="1"/>
</dbReference>
<dbReference type="EMBL" id="KB095811">
    <property type="protein sequence ID" value="ESO12650.1"/>
    <property type="molecule type" value="Genomic_DNA"/>
</dbReference>
<dbReference type="InterPro" id="IPR050174">
    <property type="entry name" value="Protocadherin/Cadherin-CA"/>
</dbReference>
<keyword evidence="10" id="KW-0732">Signal</keyword>
<accession>T1ENR6</accession>
<evidence type="ECO:0000256" key="4">
    <source>
        <dbReference type="ARBA" id="ARBA00022837"/>
    </source>
</evidence>
<feature type="chain" id="PRO_5010979918" description="Cadherin domain-containing protein" evidence="10">
    <location>
        <begin position="21"/>
        <end position="141"/>
    </location>
</feature>
<evidence type="ECO:0000259" key="11">
    <source>
        <dbReference type="PROSITE" id="PS50268"/>
    </source>
</evidence>
<dbReference type="GO" id="GO:0007156">
    <property type="term" value="P:homophilic cell adhesion via plasma membrane adhesion molecules"/>
    <property type="evidence" value="ECO:0007669"/>
    <property type="project" value="InterPro"/>
</dbReference>
<dbReference type="InterPro" id="IPR020894">
    <property type="entry name" value="Cadherin_CS"/>
</dbReference>
<dbReference type="InterPro" id="IPR015919">
    <property type="entry name" value="Cadherin-like_sf"/>
</dbReference>
<keyword evidence="14" id="KW-1185">Reference proteome</keyword>
<organism evidence="13 14">
    <name type="scientific">Helobdella robusta</name>
    <name type="common">Californian leech</name>
    <dbReference type="NCBI Taxonomy" id="6412"/>
    <lineage>
        <taxon>Eukaryota</taxon>
        <taxon>Metazoa</taxon>
        <taxon>Spiralia</taxon>
        <taxon>Lophotrochozoa</taxon>
        <taxon>Annelida</taxon>
        <taxon>Clitellata</taxon>
        <taxon>Hirudinea</taxon>
        <taxon>Rhynchobdellida</taxon>
        <taxon>Glossiphoniidae</taxon>
        <taxon>Helobdella</taxon>
    </lineage>
</organism>
<evidence type="ECO:0000313" key="12">
    <source>
        <dbReference type="EMBL" id="ESO12650.1"/>
    </source>
</evidence>
<dbReference type="GO" id="GO:0005509">
    <property type="term" value="F:calcium ion binding"/>
    <property type="evidence" value="ECO:0007669"/>
    <property type="project" value="UniProtKB-UniRule"/>
</dbReference>
<reference evidence="13" key="3">
    <citation type="submission" date="2015-06" db="UniProtKB">
        <authorList>
            <consortium name="EnsemblMetazoa"/>
        </authorList>
    </citation>
    <scope>IDENTIFICATION</scope>
</reference>
<dbReference type="PANTHER" id="PTHR24028:SF146">
    <property type="entry name" value="CADHERIN 96CB, ISOFORM D-RELATED"/>
    <property type="match status" value="1"/>
</dbReference>
<dbReference type="Proteomes" id="UP000015101">
    <property type="component" value="Unassembled WGS sequence"/>
</dbReference>
<dbReference type="EnsemblMetazoa" id="HelroT159226">
    <property type="protein sequence ID" value="HelroP159226"/>
    <property type="gene ID" value="HelroG159226"/>
</dbReference>
<dbReference type="CDD" id="cd11304">
    <property type="entry name" value="Cadherin_repeat"/>
    <property type="match status" value="1"/>
</dbReference>
<evidence type="ECO:0000256" key="5">
    <source>
        <dbReference type="ARBA" id="ARBA00022889"/>
    </source>
</evidence>
<evidence type="ECO:0000256" key="7">
    <source>
        <dbReference type="ARBA" id="ARBA00023136"/>
    </source>
</evidence>
<evidence type="ECO:0000256" key="3">
    <source>
        <dbReference type="ARBA" id="ARBA00022737"/>
    </source>
</evidence>
<reference evidence="14" key="1">
    <citation type="submission" date="2012-12" db="EMBL/GenBank/DDBJ databases">
        <authorList>
            <person name="Hellsten U."/>
            <person name="Grimwood J."/>
            <person name="Chapman J.A."/>
            <person name="Shapiro H."/>
            <person name="Aerts A."/>
            <person name="Otillar R.P."/>
            <person name="Terry A.Y."/>
            <person name="Boore J.L."/>
            <person name="Simakov O."/>
            <person name="Marletaz F."/>
            <person name="Cho S.-J."/>
            <person name="Edsinger-Gonzales E."/>
            <person name="Havlak P."/>
            <person name="Kuo D.-H."/>
            <person name="Larsson T."/>
            <person name="Lv J."/>
            <person name="Arendt D."/>
            <person name="Savage R."/>
            <person name="Osoegawa K."/>
            <person name="de Jong P."/>
            <person name="Lindberg D.R."/>
            <person name="Seaver E.C."/>
            <person name="Weisblat D.A."/>
            <person name="Putnam N.H."/>
            <person name="Grigoriev I.V."/>
            <person name="Rokhsar D.S."/>
        </authorList>
    </citation>
    <scope>NUCLEOTIDE SEQUENCE</scope>
</reference>
<keyword evidence="4 9" id="KW-0106">Calcium</keyword>
<keyword evidence="8" id="KW-0325">Glycoprotein</keyword>